<keyword evidence="7" id="KW-1185">Reference proteome</keyword>
<evidence type="ECO:0000313" key="6">
    <source>
        <dbReference type="EMBL" id="GEO11871.1"/>
    </source>
</evidence>
<dbReference type="GO" id="GO:0005975">
    <property type="term" value="P:carbohydrate metabolic process"/>
    <property type="evidence" value="ECO:0007669"/>
    <property type="project" value="InterPro"/>
</dbReference>
<dbReference type="GO" id="GO:0016301">
    <property type="term" value="F:kinase activity"/>
    <property type="evidence" value="ECO:0007669"/>
    <property type="project" value="UniProtKB-KW"/>
</dbReference>
<dbReference type="CDD" id="cd07772">
    <property type="entry name" value="ASKHA_NBD_FGGY_NaCK-like"/>
    <property type="match status" value="1"/>
</dbReference>
<comment type="similarity">
    <text evidence="1">Belongs to the FGGY kinase family.</text>
</comment>
<evidence type="ECO:0000256" key="1">
    <source>
        <dbReference type="ARBA" id="ARBA00009156"/>
    </source>
</evidence>
<dbReference type="InterPro" id="IPR049382">
    <property type="entry name" value="FGGY_C_2"/>
</dbReference>
<dbReference type="SUPFAM" id="SSF53067">
    <property type="entry name" value="Actin-like ATPase domain"/>
    <property type="match status" value="2"/>
</dbReference>
<gene>
    <name evidence="6" type="ORF">SAE01_43670</name>
</gene>
<evidence type="ECO:0000313" key="7">
    <source>
        <dbReference type="Proteomes" id="UP000321513"/>
    </source>
</evidence>
<dbReference type="InterPro" id="IPR018484">
    <property type="entry name" value="FGGY_N"/>
</dbReference>
<evidence type="ECO:0000259" key="5">
    <source>
        <dbReference type="Pfam" id="PF21546"/>
    </source>
</evidence>
<comment type="caution">
    <text evidence="6">The sequence shown here is derived from an EMBL/GenBank/DDBJ whole genome shotgun (WGS) entry which is preliminary data.</text>
</comment>
<evidence type="ECO:0000259" key="4">
    <source>
        <dbReference type="Pfam" id="PF00370"/>
    </source>
</evidence>
<dbReference type="EMBL" id="BJYT01000030">
    <property type="protein sequence ID" value="GEO11871.1"/>
    <property type="molecule type" value="Genomic_DNA"/>
</dbReference>
<evidence type="ECO:0000256" key="3">
    <source>
        <dbReference type="ARBA" id="ARBA00022777"/>
    </source>
</evidence>
<dbReference type="Proteomes" id="UP000321513">
    <property type="component" value="Unassembled WGS sequence"/>
</dbReference>
<organism evidence="6 7">
    <name type="scientific">Segetibacter aerophilus</name>
    <dbReference type="NCBI Taxonomy" id="670293"/>
    <lineage>
        <taxon>Bacteria</taxon>
        <taxon>Pseudomonadati</taxon>
        <taxon>Bacteroidota</taxon>
        <taxon>Chitinophagia</taxon>
        <taxon>Chitinophagales</taxon>
        <taxon>Chitinophagaceae</taxon>
        <taxon>Segetibacter</taxon>
    </lineage>
</organism>
<dbReference type="OrthoDB" id="9786272at2"/>
<protein>
    <submittedName>
        <fullName evidence="6">Carbohydrate kinase</fullName>
    </submittedName>
</protein>
<keyword evidence="2" id="KW-0808">Transferase</keyword>
<dbReference type="AlphaFoldDB" id="A0A512BIT1"/>
<name>A0A512BIT1_9BACT</name>
<evidence type="ECO:0000256" key="2">
    <source>
        <dbReference type="ARBA" id="ARBA00022679"/>
    </source>
</evidence>
<dbReference type="InterPro" id="IPR043129">
    <property type="entry name" value="ATPase_NBD"/>
</dbReference>
<dbReference type="RefSeq" id="WP_147206000.1">
    <property type="nucleotide sequence ID" value="NZ_BJYT01000030.1"/>
</dbReference>
<dbReference type="Gene3D" id="3.30.420.40">
    <property type="match status" value="2"/>
</dbReference>
<dbReference type="Pfam" id="PF00370">
    <property type="entry name" value="FGGY_N"/>
    <property type="match status" value="1"/>
</dbReference>
<dbReference type="Pfam" id="PF21546">
    <property type="entry name" value="FGGY_C_2"/>
    <property type="match status" value="1"/>
</dbReference>
<feature type="domain" description="Carbohydrate kinase FGGY N-terminal" evidence="4">
    <location>
        <begin position="7"/>
        <end position="217"/>
    </location>
</feature>
<sequence>MSTQPVIAIIDVGKTNKKLFLFDQQYKIVFERTARFVETTDDDGFPCENVESLRLSVYESLHEIMALEEFEIKAINFSTYGASFVNLGNDGNPITPLYNYLKPFPEKLKIQFYDTYGGGESFSYKTASPVLGHLNSGMQLYWLKYAKPEIYKQIKKSLHLPQYISYLVTGKYYSDITSIGCHTNLWDFTKEDYHEWVYKEGIIEKLAPVASGEQVVEASVEGKNIVAGIGLHDSSAALIPYLVSFHEPFVLISTGTWCISLNPFNEAPLTIEELRHDCLSFLNYQGKPVKAARLFAGNEHEEQVKRIAAHFNQGAIRYRTMEYDSEVIAFLREKFEKPEIADTVKLINESLFANRDLSLFESDEQAYHQLMLDIITQQKFSTQLVLEGSEVKRLFVDGGFSKNSIYMNLLAEAFPGLEVFAASMAQATALGTALAIHKSWNDKPLPNDMIELKYYSIPQNVPNQ</sequence>
<feature type="domain" description="Carbohydrate kinase FGGY C-terminal" evidence="5">
    <location>
        <begin position="247"/>
        <end position="438"/>
    </location>
</feature>
<dbReference type="PANTHER" id="PTHR43095">
    <property type="entry name" value="SUGAR KINASE"/>
    <property type="match status" value="1"/>
</dbReference>
<keyword evidence="3 6" id="KW-0418">Kinase</keyword>
<dbReference type="InterPro" id="IPR050406">
    <property type="entry name" value="FGGY_Carb_Kinase"/>
</dbReference>
<reference evidence="6 7" key="1">
    <citation type="submission" date="2019-07" db="EMBL/GenBank/DDBJ databases">
        <title>Whole genome shotgun sequence of Segetibacter aerophilus NBRC 106135.</title>
        <authorList>
            <person name="Hosoyama A."/>
            <person name="Uohara A."/>
            <person name="Ohji S."/>
            <person name="Ichikawa N."/>
        </authorList>
    </citation>
    <scope>NUCLEOTIDE SEQUENCE [LARGE SCALE GENOMIC DNA]</scope>
    <source>
        <strain evidence="6 7">NBRC 106135</strain>
    </source>
</reference>
<accession>A0A512BIT1</accession>
<proteinExistence type="inferred from homology"/>